<protein>
    <submittedName>
        <fullName evidence="2">Uncharacterized protein</fullName>
    </submittedName>
</protein>
<accession>A0A0F9VVZ5</accession>
<dbReference type="EMBL" id="LAZR01000275">
    <property type="protein sequence ID" value="KKN77631.1"/>
    <property type="molecule type" value="Genomic_DNA"/>
</dbReference>
<sequence length="80" mass="8733">MSERNGNLLKIIGIVTTLLIVGAGVIVAFTNIGHLAGDNADDIKTMQPDVKQNTEHRIKFEEKVNTMADSIEAIRSVVEK</sequence>
<reference evidence="2" key="1">
    <citation type="journal article" date="2015" name="Nature">
        <title>Complex archaea that bridge the gap between prokaryotes and eukaryotes.</title>
        <authorList>
            <person name="Spang A."/>
            <person name="Saw J.H."/>
            <person name="Jorgensen S.L."/>
            <person name="Zaremba-Niedzwiedzka K."/>
            <person name="Martijn J."/>
            <person name="Lind A.E."/>
            <person name="van Eijk R."/>
            <person name="Schleper C."/>
            <person name="Guy L."/>
            <person name="Ettema T.J."/>
        </authorList>
    </citation>
    <scope>NUCLEOTIDE SEQUENCE</scope>
</reference>
<name>A0A0F9VVZ5_9ZZZZ</name>
<evidence type="ECO:0000256" key="1">
    <source>
        <dbReference type="SAM" id="Phobius"/>
    </source>
</evidence>
<feature type="transmembrane region" description="Helical" evidence="1">
    <location>
        <begin position="7"/>
        <end position="29"/>
    </location>
</feature>
<evidence type="ECO:0000313" key="2">
    <source>
        <dbReference type="EMBL" id="KKN77631.1"/>
    </source>
</evidence>
<keyword evidence="1" id="KW-1133">Transmembrane helix</keyword>
<organism evidence="2">
    <name type="scientific">marine sediment metagenome</name>
    <dbReference type="NCBI Taxonomy" id="412755"/>
    <lineage>
        <taxon>unclassified sequences</taxon>
        <taxon>metagenomes</taxon>
        <taxon>ecological metagenomes</taxon>
    </lineage>
</organism>
<keyword evidence="1" id="KW-0472">Membrane</keyword>
<proteinExistence type="predicted"/>
<dbReference type="AlphaFoldDB" id="A0A0F9VVZ5"/>
<keyword evidence="1" id="KW-0812">Transmembrane</keyword>
<gene>
    <name evidence="2" type="ORF">LCGC14_0357560</name>
</gene>
<comment type="caution">
    <text evidence="2">The sequence shown here is derived from an EMBL/GenBank/DDBJ whole genome shotgun (WGS) entry which is preliminary data.</text>
</comment>